<keyword evidence="3" id="KW-1185">Reference proteome</keyword>
<dbReference type="Proteomes" id="UP000244523">
    <property type="component" value="Unassembled WGS sequence"/>
</dbReference>
<feature type="domain" description="Dual OB-containing" evidence="1">
    <location>
        <begin position="17"/>
        <end position="235"/>
    </location>
</feature>
<comment type="caution">
    <text evidence="2">The sequence shown here is derived from an EMBL/GenBank/DDBJ whole genome shotgun (WGS) entry which is preliminary data.</text>
</comment>
<sequence length="239" mass="26024">MSLKELQQRFPPTENKQVLVTEVTRMTGGQVCVAGLDIHSGEMVRPLQPGGHNWPEEKWVGGGYLAVGNVIFLAPAKAGNPSYPHANEDFRVAKVGKQGEASVTELYAACAETSDQHLEDIFGGNLVEGKYALADSECRSLGSIAIQARRLRASAPYGKPQVSYQDAQKIWHNLTVTELYTKNYADAEAGAQSLSARLTSAGWQDVILRLGLARPWDGGEQGFNPKRCYLQLNGIILPN</sequence>
<dbReference type="EMBL" id="QBUD01000007">
    <property type="protein sequence ID" value="PUB13718.1"/>
    <property type="molecule type" value="Genomic_DNA"/>
</dbReference>
<reference evidence="2 3" key="1">
    <citation type="submission" date="2018-04" db="EMBL/GenBank/DDBJ databases">
        <title>Genomic Encyclopedia of Archaeal and Bacterial Type Strains, Phase II (KMG-II): from individual species to whole genera.</title>
        <authorList>
            <person name="Goeker M."/>
        </authorList>
    </citation>
    <scope>NUCLEOTIDE SEQUENCE [LARGE SCALE GENOMIC DNA]</scope>
    <source>
        <strain evidence="2 3">DSM 29955</strain>
    </source>
</reference>
<protein>
    <recommendedName>
        <fullName evidence="1">Dual OB-containing domain-containing protein</fullName>
    </recommendedName>
</protein>
<accession>A0A2T6KF32</accession>
<evidence type="ECO:0000313" key="3">
    <source>
        <dbReference type="Proteomes" id="UP000244523"/>
    </source>
</evidence>
<dbReference type="InterPro" id="IPR054335">
    <property type="entry name" value="DuOB_dom"/>
</dbReference>
<name>A0A2T6KF32_9RHOB</name>
<organism evidence="2 3">
    <name type="scientific">Yoonia sediminilitoris</name>
    <dbReference type="NCBI Taxonomy" id="1286148"/>
    <lineage>
        <taxon>Bacteria</taxon>
        <taxon>Pseudomonadati</taxon>
        <taxon>Pseudomonadota</taxon>
        <taxon>Alphaproteobacteria</taxon>
        <taxon>Rhodobacterales</taxon>
        <taxon>Paracoccaceae</taxon>
        <taxon>Yoonia</taxon>
    </lineage>
</organism>
<dbReference type="RefSeq" id="WP_108386933.1">
    <property type="nucleotide sequence ID" value="NZ_QBUD01000007.1"/>
</dbReference>
<gene>
    <name evidence="2" type="ORF">C8N45_107179</name>
</gene>
<evidence type="ECO:0000313" key="2">
    <source>
        <dbReference type="EMBL" id="PUB13718.1"/>
    </source>
</evidence>
<proteinExistence type="predicted"/>
<dbReference type="AlphaFoldDB" id="A0A2T6KF32"/>
<dbReference type="Pfam" id="PF22557">
    <property type="entry name" value="DuOB"/>
    <property type="match status" value="1"/>
</dbReference>
<evidence type="ECO:0000259" key="1">
    <source>
        <dbReference type="Pfam" id="PF22557"/>
    </source>
</evidence>
<dbReference type="OrthoDB" id="8479656at2"/>